<dbReference type="GO" id="GO:1990904">
    <property type="term" value="C:ribonucleoprotein complex"/>
    <property type="evidence" value="ECO:0007669"/>
    <property type="project" value="UniProtKB-KW"/>
</dbReference>
<evidence type="ECO:0000256" key="3">
    <source>
        <dbReference type="HAMAP-Rule" id="MF_00502"/>
    </source>
</evidence>
<comment type="subunit">
    <text evidence="3">Part of the 50S ribosomal subunit.</text>
</comment>
<dbReference type="SUPFAM" id="SSF143800">
    <property type="entry name" value="L28p-like"/>
    <property type="match status" value="1"/>
</dbReference>
<dbReference type="NCBIfam" id="NF002462">
    <property type="entry name" value="PRK01678.1"/>
    <property type="match status" value="1"/>
</dbReference>
<dbReference type="PANTHER" id="PTHR33280">
    <property type="entry name" value="50S RIBOSOMAL PROTEIN L31, CHLOROPLASTIC"/>
    <property type="match status" value="1"/>
</dbReference>
<protein>
    <recommendedName>
        <fullName evidence="3">Large ribosomal subunit protein bL31B</fullName>
    </recommendedName>
</protein>
<dbReference type="HAMAP" id="MF_00502">
    <property type="entry name" value="Ribosomal_bL31_2"/>
    <property type="match status" value="1"/>
</dbReference>
<proteinExistence type="inferred from homology"/>
<dbReference type="NCBIfam" id="TIGR00105">
    <property type="entry name" value="L31"/>
    <property type="match status" value="1"/>
</dbReference>
<dbReference type="GO" id="GO:0005840">
    <property type="term" value="C:ribosome"/>
    <property type="evidence" value="ECO:0007669"/>
    <property type="project" value="UniProtKB-KW"/>
</dbReference>
<sequence length="89" mass="9754">MQNGIHPDYHPVVFRDASADHAFLTRSTVTSSKTILWEDGNEYPVVDVEISSVSHPFYTGNARVVDTAGRVEQFNRRYGRGSGAAGGAR</sequence>
<evidence type="ECO:0000256" key="2">
    <source>
        <dbReference type="ARBA" id="ARBA00023274"/>
    </source>
</evidence>
<accession>A0A2U2RNN6</accession>
<dbReference type="Pfam" id="PF01197">
    <property type="entry name" value="Ribosomal_L31"/>
    <property type="match status" value="1"/>
</dbReference>
<organism evidence="4 5">
    <name type="scientific">Brachybacterium endophyticum</name>
    <dbReference type="NCBI Taxonomy" id="2182385"/>
    <lineage>
        <taxon>Bacteria</taxon>
        <taxon>Bacillati</taxon>
        <taxon>Actinomycetota</taxon>
        <taxon>Actinomycetes</taxon>
        <taxon>Micrococcales</taxon>
        <taxon>Dermabacteraceae</taxon>
        <taxon>Brachybacterium</taxon>
    </lineage>
</organism>
<evidence type="ECO:0000313" key="4">
    <source>
        <dbReference type="EMBL" id="PWH07451.1"/>
    </source>
</evidence>
<keyword evidence="1 3" id="KW-0689">Ribosomal protein</keyword>
<dbReference type="AlphaFoldDB" id="A0A2U2RNN6"/>
<dbReference type="InterPro" id="IPR042105">
    <property type="entry name" value="Ribosomal_bL31_sf"/>
</dbReference>
<gene>
    <name evidence="3" type="primary">rpmE2</name>
    <name evidence="4" type="ORF">DEO23_02105</name>
</gene>
<dbReference type="PRINTS" id="PR01249">
    <property type="entry name" value="RIBOSOMALL31"/>
</dbReference>
<dbReference type="InterPro" id="IPR002150">
    <property type="entry name" value="Ribosomal_bL31"/>
</dbReference>
<dbReference type="PANTHER" id="PTHR33280:SF1">
    <property type="entry name" value="LARGE RIBOSOMAL SUBUNIT PROTEIN BL31C"/>
    <property type="match status" value="1"/>
</dbReference>
<dbReference type="InterPro" id="IPR027493">
    <property type="entry name" value="Ribosomal_bL31_B"/>
</dbReference>
<keyword evidence="2 3" id="KW-0687">Ribonucleoprotein</keyword>
<dbReference type="InterPro" id="IPR034704">
    <property type="entry name" value="Ribosomal_bL28/bL31-like_sf"/>
</dbReference>
<dbReference type="EMBL" id="QFKX01000001">
    <property type="protein sequence ID" value="PWH07451.1"/>
    <property type="molecule type" value="Genomic_DNA"/>
</dbReference>
<keyword evidence="5" id="KW-1185">Reference proteome</keyword>
<dbReference type="OrthoDB" id="9803251at2"/>
<evidence type="ECO:0000256" key="1">
    <source>
        <dbReference type="ARBA" id="ARBA00022980"/>
    </source>
</evidence>
<dbReference type="PROSITE" id="PS01143">
    <property type="entry name" value="RIBOSOMAL_L31"/>
    <property type="match status" value="1"/>
</dbReference>
<dbReference type="Proteomes" id="UP000245590">
    <property type="component" value="Unassembled WGS sequence"/>
</dbReference>
<dbReference type="GO" id="GO:0006412">
    <property type="term" value="P:translation"/>
    <property type="evidence" value="ECO:0007669"/>
    <property type="project" value="UniProtKB-UniRule"/>
</dbReference>
<dbReference type="GO" id="GO:0003735">
    <property type="term" value="F:structural constituent of ribosome"/>
    <property type="evidence" value="ECO:0007669"/>
    <property type="project" value="InterPro"/>
</dbReference>
<reference evidence="4 5" key="1">
    <citation type="submission" date="2018-05" db="EMBL/GenBank/DDBJ databases">
        <title>Brachybacterium sp. M1HQ-2T, whole genome shotgun sequence.</title>
        <authorList>
            <person name="Tuo L."/>
        </authorList>
    </citation>
    <scope>NUCLEOTIDE SEQUENCE [LARGE SCALE GENOMIC DNA]</scope>
    <source>
        <strain evidence="4 5">M1HQ-2</strain>
    </source>
</reference>
<comment type="caution">
    <text evidence="4">The sequence shown here is derived from an EMBL/GenBank/DDBJ whole genome shotgun (WGS) entry which is preliminary data.</text>
</comment>
<dbReference type="Gene3D" id="4.10.830.30">
    <property type="entry name" value="Ribosomal protein L31"/>
    <property type="match status" value="1"/>
</dbReference>
<dbReference type="RefSeq" id="WP_109274336.1">
    <property type="nucleotide sequence ID" value="NZ_QFKX01000001.1"/>
</dbReference>
<name>A0A2U2RNN6_9MICO</name>
<evidence type="ECO:0000313" key="5">
    <source>
        <dbReference type="Proteomes" id="UP000245590"/>
    </source>
</evidence>
<comment type="similarity">
    <text evidence="3">Belongs to the bacterial ribosomal protein bL31 family. Type B subfamily.</text>
</comment>